<keyword evidence="2" id="KW-1185">Reference proteome</keyword>
<organism evidence="1 2">
    <name type="scientific">Acaulospora colombiana</name>
    <dbReference type="NCBI Taxonomy" id="27376"/>
    <lineage>
        <taxon>Eukaryota</taxon>
        <taxon>Fungi</taxon>
        <taxon>Fungi incertae sedis</taxon>
        <taxon>Mucoromycota</taxon>
        <taxon>Glomeromycotina</taxon>
        <taxon>Glomeromycetes</taxon>
        <taxon>Diversisporales</taxon>
        <taxon>Acaulosporaceae</taxon>
        <taxon>Acaulospora</taxon>
    </lineage>
</organism>
<proteinExistence type="predicted"/>
<comment type="caution">
    <text evidence="1">The sequence shown here is derived from an EMBL/GenBank/DDBJ whole genome shotgun (WGS) entry which is preliminary data.</text>
</comment>
<protein>
    <submittedName>
        <fullName evidence="1">15312_t:CDS:1</fullName>
    </submittedName>
</protein>
<dbReference type="Proteomes" id="UP000789525">
    <property type="component" value="Unassembled WGS sequence"/>
</dbReference>
<sequence length="373" mass="42667">MRIVLFAILVQACLLVVCDTDYTSIKGSNYFERPKDTSIADPYPFIIKEKYSKGLNFLAFGDWGQRGNATGQPQVAQGMKIWADKYKVDFLLNLGDSFYQDSGSTVPFNDTKDHEGVLSINDPKWKTYWLDEYGGNLRKIPWYSVAGNHDWYTNVTAEVDYFWDVDWRFFLPSLYYVRRVYFGPKNTCAVFIHIDTDPYYYNYTSYNSTNNLKKTLLQLKLNEVSEIKSRLKWIEDQLIKAQDADWIFVVGHHPLEGFCQLQSPNYYLMYLLPPVFKKYGVSAYFNGHSHELSYSAANSTSPVTYFCSGAGGATLGEGCGGVTWTAGTTFGFLYVNISDDGKDLYFEYVNCNQTNTPPKVLKSGNLKSRKYKS</sequence>
<name>A0ACA9KA71_9GLOM</name>
<gene>
    <name evidence="1" type="ORF">ACOLOM_LOCUS1205</name>
</gene>
<evidence type="ECO:0000313" key="2">
    <source>
        <dbReference type="Proteomes" id="UP000789525"/>
    </source>
</evidence>
<accession>A0ACA9KA71</accession>
<evidence type="ECO:0000313" key="1">
    <source>
        <dbReference type="EMBL" id="CAG8461918.1"/>
    </source>
</evidence>
<reference evidence="1" key="1">
    <citation type="submission" date="2021-06" db="EMBL/GenBank/DDBJ databases">
        <authorList>
            <person name="Kallberg Y."/>
            <person name="Tangrot J."/>
            <person name="Rosling A."/>
        </authorList>
    </citation>
    <scope>NUCLEOTIDE SEQUENCE</scope>
    <source>
        <strain evidence="1">CL356</strain>
    </source>
</reference>
<dbReference type="EMBL" id="CAJVPT010001410">
    <property type="protein sequence ID" value="CAG8461918.1"/>
    <property type="molecule type" value="Genomic_DNA"/>
</dbReference>